<evidence type="ECO:0000313" key="1">
    <source>
        <dbReference type="EMBL" id="ERN41089.1"/>
    </source>
</evidence>
<name>U5DKL9_9CHRO</name>
<dbReference type="OrthoDB" id="449234at2"/>
<dbReference type="EMBL" id="ASSJ01000055">
    <property type="protein sequence ID" value="ERN41089.1"/>
    <property type="molecule type" value="Genomic_DNA"/>
</dbReference>
<organism evidence="1 2">
    <name type="scientific">Rubidibacter lacunae KORDI 51-2</name>
    <dbReference type="NCBI Taxonomy" id="582515"/>
    <lineage>
        <taxon>Bacteria</taxon>
        <taxon>Bacillati</taxon>
        <taxon>Cyanobacteriota</taxon>
        <taxon>Cyanophyceae</taxon>
        <taxon>Oscillatoriophycideae</taxon>
        <taxon>Chroococcales</taxon>
        <taxon>Aphanothecaceae</taxon>
        <taxon>Rubidibacter</taxon>
    </lineage>
</organism>
<sequence>MARVKLAYPKIPGSSQAPLDRCIAFEKYDGTNLHWVWERELGWYAFGMRRNRYDLDASGIKEFHAAHPGYPDAVEIFERDFAHPLAQMFLSHPTYVAPEILVFTEYFGPSSFAGLHKEAEPKRLVLFDVAVGDAIVPPAQFIDDFSHLNIARVVYRGKLTGKFVDDVREGRYDVVEGVVCKGGSTPDTLWMLKIKTHAYMTKLKEAFQENWESYWE</sequence>
<reference evidence="1 2" key="1">
    <citation type="submission" date="2013-05" db="EMBL/GenBank/DDBJ databases">
        <title>Draft genome sequence of Rubidibacter lacunae KORDI 51-2.</title>
        <authorList>
            <person name="Choi D.H."/>
            <person name="Noh J.H."/>
            <person name="Kwon K.-K."/>
            <person name="Lee J.-H."/>
            <person name="Ryu J.-Y."/>
        </authorList>
    </citation>
    <scope>NUCLEOTIDE SEQUENCE [LARGE SCALE GENOMIC DNA]</scope>
    <source>
        <strain evidence="1 2">KORDI 51-2</strain>
    </source>
</reference>
<dbReference type="eggNOG" id="ENOG502Z95W">
    <property type="taxonomic scope" value="Bacteria"/>
</dbReference>
<protein>
    <submittedName>
        <fullName evidence="1">Uncharacterized protein</fullName>
    </submittedName>
</protein>
<dbReference type="InParanoid" id="U5DKL9"/>
<evidence type="ECO:0000313" key="2">
    <source>
        <dbReference type="Proteomes" id="UP000016960"/>
    </source>
</evidence>
<accession>U5DKL9</accession>
<keyword evidence="2" id="KW-1185">Reference proteome</keyword>
<dbReference type="AlphaFoldDB" id="U5DKL9"/>
<dbReference type="Proteomes" id="UP000016960">
    <property type="component" value="Unassembled WGS sequence"/>
</dbReference>
<dbReference type="PATRIC" id="fig|582515.4.peg.2642"/>
<proteinExistence type="predicted"/>
<dbReference type="RefSeq" id="WP_022607544.1">
    <property type="nucleotide sequence ID" value="NZ_ASSJ01000055.1"/>
</dbReference>
<comment type="caution">
    <text evidence="1">The sequence shown here is derived from an EMBL/GenBank/DDBJ whole genome shotgun (WGS) entry which is preliminary data.</text>
</comment>
<dbReference type="STRING" id="582515.KR51_00023490"/>
<gene>
    <name evidence="1" type="ORF">KR51_00023490</name>
</gene>